<dbReference type="KEGG" id="wce:WS08_0108"/>
<gene>
    <name evidence="5" type="primary">proC</name>
    <name evidence="9" type="ORF">WS74_0107</name>
</gene>
<evidence type="ECO:0000256" key="5">
    <source>
        <dbReference type="HAMAP-Rule" id="MF_01925"/>
    </source>
</evidence>
<dbReference type="SUPFAM" id="SSF48179">
    <property type="entry name" value="6-phosphogluconate dehydrogenase C-terminal domain-like"/>
    <property type="match status" value="1"/>
</dbReference>
<evidence type="ECO:0000313" key="10">
    <source>
        <dbReference type="Proteomes" id="UP000029079"/>
    </source>
</evidence>
<dbReference type="SUPFAM" id="SSF51735">
    <property type="entry name" value="NAD(P)-binding Rossmann-fold domains"/>
    <property type="match status" value="1"/>
</dbReference>
<evidence type="ECO:0000256" key="3">
    <source>
        <dbReference type="ARBA" id="ARBA00022857"/>
    </source>
</evidence>
<organism evidence="9 10">
    <name type="scientific">Weissella ceti</name>
    <dbReference type="NCBI Taxonomy" id="759620"/>
    <lineage>
        <taxon>Bacteria</taxon>
        <taxon>Bacillati</taxon>
        <taxon>Bacillota</taxon>
        <taxon>Bacilli</taxon>
        <taxon>Lactobacillales</taxon>
        <taxon>Lactobacillaceae</taxon>
        <taxon>Weissella</taxon>
    </lineage>
</organism>
<accession>A0A075U4H1</accession>
<comment type="similarity">
    <text evidence="1 5">Belongs to the pyrroline-5-carboxylate reductase family.</text>
</comment>
<dbReference type="InterPro" id="IPR008927">
    <property type="entry name" value="6-PGluconate_DH-like_C_sf"/>
</dbReference>
<reference evidence="9 10" key="1">
    <citation type="journal article" date="2014" name="Genome Announc.">
        <title>Complete Genome Sequences of Fish Pathogenic Weissella ceti Strains WS74 and WS105.</title>
        <authorList>
            <person name="Figueiredo H.C."/>
            <person name="Leal C.A."/>
            <person name="Dorella F.A."/>
            <person name="Carvalho A.F."/>
            <person name="Soares S.C."/>
            <person name="Pereira F.L."/>
            <person name="Azevedo V.A."/>
        </authorList>
    </citation>
    <scope>NUCLEOTIDE SEQUENCE [LARGE SCALE GENOMIC DNA]</scope>
    <source>
        <strain evidence="9 10">WS74</strain>
    </source>
</reference>
<keyword evidence="10" id="KW-1185">Reference proteome</keyword>
<dbReference type="GO" id="GO:0004735">
    <property type="term" value="F:pyrroline-5-carboxylate reductase activity"/>
    <property type="evidence" value="ECO:0007669"/>
    <property type="project" value="UniProtKB-UniRule"/>
</dbReference>
<comment type="pathway">
    <text evidence="5">Amino-acid biosynthesis; L-proline biosynthesis; L-proline from L-glutamate 5-semialdehyde: step 1/1.</text>
</comment>
<dbReference type="InterPro" id="IPR028939">
    <property type="entry name" value="P5C_Rdtase_cat_N"/>
</dbReference>
<proteinExistence type="inferred from homology"/>
<dbReference type="Gene3D" id="1.10.3730.10">
    <property type="entry name" value="ProC C-terminal domain-like"/>
    <property type="match status" value="1"/>
</dbReference>
<comment type="function">
    <text evidence="5">Catalyzes the reduction of 1-pyrroline-5-carboxylate (PCA) to L-proline.</text>
</comment>
<protein>
    <recommendedName>
        <fullName evidence="5">Pyrroline-5-carboxylate reductase</fullName>
        <shortName evidence="5">P5C reductase</shortName>
        <shortName evidence="5">P5CR</shortName>
        <ecNumber evidence="5">1.5.1.2</ecNumber>
    </recommendedName>
    <alternativeName>
        <fullName evidence="5">PCA reductase</fullName>
    </alternativeName>
</protein>
<dbReference type="PANTHER" id="PTHR11645:SF0">
    <property type="entry name" value="PYRROLINE-5-CARBOXYLATE REDUCTASE 3"/>
    <property type="match status" value="1"/>
</dbReference>
<dbReference type="Pfam" id="PF14748">
    <property type="entry name" value="P5CR_dimer"/>
    <property type="match status" value="1"/>
</dbReference>
<evidence type="ECO:0000256" key="1">
    <source>
        <dbReference type="ARBA" id="ARBA00005525"/>
    </source>
</evidence>
<keyword evidence="2 5" id="KW-0641">Proline biosynthesis</keyword>
<feature type="binding site" evidence="6">
    <location>
        <position position="32"/>
    </location>
    <ligand>
        <name>NADP(+)</name>
        <dbReference type="ChEBI" id="CHEBI:58349"/>
    </ligand>
</feature>
<feature type="binding site" evidence="6">
    <location>
        <begin position="66"/>
        <end position="69"/>
    </location>
    <ligand>
        <name>NADP(+)</name>
        <dbReference type="ChEBI" id="CHEBI:58349"/>
    </ligand>
</feature>
<keyword evidence="5" id="KW-0028">Amino-acid biosynthesis</keyword>
<comment type="catalytic activity">
    <reaction evidence="5">
        <text>L-proline + NADP(+) = (S)-1-pyrroline-5-carboxylate + NADPH + 2 H(+)</text>
        <dbReference type="Rhea" id="RHEA:14109"/>
        <dbReference type="ChEBI" id="CHEBI:15378"/>
        <dbReference type="ChEBI" id="CHEBI:17388"/>
        <dbReference type="ChEBI" id="CHEBI:57783"/>
        <dbReference type="ChEBI" id="CHEBI:58349"/>
        <dbReference type="ChEBI" id="CHEBI:60039"/>
        <dbReference type="EC" id="1.5.1.2"/>
    </reaction>
</comment>
<dbReference type="GO" id="GO:0005737">
    <property type="term" value="C:cytoplasm"/>
    <property type="evidence" value="ECO:0007669"/>
    <property type="project" value="UniProtKB-SubCell"/>
</dbReference>
<dbReference type="KEGG" id="wci:WS105_0107"/>
<keyword evidence="5" id="KW-0963">Cytoplasm</keyword>
<keyword evidence="4 5" id="KW-0560">Oxidoreductase</keyword>
<dbReference type="InterPro" id="IPR000304">
    <property type="entry name" value="Pyrroline-COOH_reductase"/>
</dbReference>
<name>A0A075U4H1_9LACO</name>
<dbReference type="RefSeq" id="WP_009495621.1">
    <property type="nucleotide sequence ID" value="NZ_CP009223.1"/>
</dbReference>
<dbReference type="UniPathway" id="UPA00098">
    <property type="reaction ID" value="UER00361"/>
</dbReference>
<comment type="subcellular location">
    <subcellularLocation>
        <location evidence="5">Cytoplasm</location>
    </subcellularLocation>
</comment>
<dbReference type="PANTHER" id="PTHR11645">
    <property type="entry name" value="PYRROLINE-5-CARBOXYLATE REDUCTASE"/>
    <property type="match status" value="1"/>
</dbReference>
<dbReference type="EC" id="1.5.1.2" evidence="5"/>
<dbReference type="PIRSF" id="PIRSF000193">
    <property type="entry name" value="Pyrrol-5-carb_rd"/>
    <property type="match status" value="1"/>
</dbReference>
<evidence type="ECO:0000256" key="4">
    <source>
        <dbReference type="ARBA" id="ARBA00023002"/>
    </source>
</evidence>
<dbReference type="AlphaFoldDB" id="A0A075U4H1"/>
<dbReference type="GO" id="GO:0055129">
    <property type="term" value="P:L-proline biosynthetic process"/>
    <property type="evidence" value="ECO:0007669"/>
    <property type="project" value="UniProtKB-UniRule"/>
</dbReference>
<evidence type="ECO:0000313" key="9">
    <source>
        <dbReference type="EMBL" id="AIM62359.1"/>
    </source>
</evidence>
<dbReference type="EMBL" id="CP009223">
    <property type="protein sequence ID" value="AIM62359.1"/>
    <property type="molecule type" value="Genomic_DNA"/>
</dbReference>
<dbReference type="PATRIC" id="fig|759620.7.peg.104"/>
<keyword evidence="3 5" id="KW-0521">NADP</keyword>
<dbReference type="OrthoDB" id="9805754at2"/>
<dbReference type="Proteomes" id="UP000029079">
    <property type="component" value="Chromosome"/>
</dbReference>
<evidence type="ECO:0000259" key="8">
    <source>
        <dbReference type="Pfam" id="PF14748"/>
    </source>
</evidence>
<sequence>MLTIGFIGAGNMGQAMMQGWAPNQEIKQLVYSTTIEKSEAVAKKIGGEARGSIMELWLESDMVVVAVPPVALDKIAVEIKQAAMLKPSVILTSVVGGVDLANLHQTFGEQLMIVRALPNINVALRYGYTALAFDATVDADTRGAIAMLFLDFGRADEYPEEQFGAVSALAGSGPAFVAAFTEAMMKSGVAAGIDAEKAESLAVQTVAGTGKNMIDLKKTPTDLANEVMTPGGSTAAGYDVLSVDLDALVRATIDATMIKNAEANEN</sequence>
<dbReference type="InterPro" id="IPR029036">
    <property type="entry name" value="P5CR_dimer"/>
</dbReference>
<feature type="domain" description="Pyrroline-5-carboxylate reductase catalytic N-terminal" evidence="7">
    <location>
        <begin position="3"/>
        <end position="84"/>
    </location>
</feature>
<dbReference type="Pfam" id="PF03807">
    <property type="entry name" value="F420_oxidored"/>
    <property type="match status" value="1"/>
</dbReference>
<dbReference type="Gene3D" id="3.40.50.720">
    <property type="entry name" value="NAD(P)-binding Rossmann-like Domain"/>
    <property type="match status" value="1"/>
</dbReference>
<reference evidence="10" key="2">
    <citation type="submission" date="2014-08" db="EMBL/GenBank/DDBJ databases">
        <title>Complete genome of Weissella ceti strain WS74 isolated from diseased rainbow trout in Brazil.</title>
        <authorList>
            <person name="Figueiredo H.C.P."/>
            <person name="Leal C.A.G."/>
            <person name="Pereira F.L."/>
            <person name="Soares S.C."/>
            <person name="Dorella F.A."/>
            <person name="Carvalho A.F."/>
            <person name="Azevedo V.A.C."/>
        </authorList>
    </citation>
    <scope>NUCLEOTIDE SEQUENCE [LARGE SCALE GENOMIC DNA]</scope>
    <source>
        <strain evidence="10">WS74</strain>
    </source>
</reference>
<dbReference type="STRING" id="759620.WS105_0107"/>
<dbReference type="InterPro" id="IPR036291">
    <property type="entry name" value="NAD(P)-bd_dom_sf"/>
</dbReference>
<dbReference type="HAMAP" id="MF_01925">
    <property type="entry name" value="P5C_reductase"/>
    <property type="match status" value="1"/>
</dbReference>
<comment type="catalytic activity">
    <reaction evidence="5">
        <text>L-proline + NAD(+) = (S)-1-pyrroline-5-carboxylate + NADH + 2 H(+)</text>
        <dbReference type="Rhea" id="RHEA:14105"/>
        <dbReference type="ChEBI" id="CHEBI:15378"/>
        <dbReference type="ChEBI" id="CHEBI:17388"/>
        <dbReference type="ChEBI" id="CHEBI:57540"/>
        <dbReference type="ChEBI" id="CHEBI:57945"/>
        <dbReference type="ChEBI" id="CHEBI:60039"/>
        <dbReference type="EC" id="1.5.1.2"/>
    </reaction>
</comment>
<feature type="domain" description="Pyrroline-5-carboxylate reductase dimerisation" evidence="8">
    <location>
        <begin position="160"/>
        <end position="262"/>
    </location>
</feature>
<evidence type="ECO:0000256" key="2">
    <source>
        <dbReference type="ARBA" id="ARBA00022650"/>
    </source>
</evidence>
<dbReference type="KEGG" id="wct:WS74_0107"/>
<evidence type="ECO:0000259" key="7">
    <source>
        <dbReference type="Pfam" id="PF03807"/>
    </source>
</evidence>
<evidence type="ECO:0000256" key="6">
    <source>
        <dbReference type="PIRSR" id="PIRSR000193-1"/>
    </source>
</evidence>
<feature type="binding site" evidence="6">
    <location>
        <begin position="7"/>
        <end position="12"/>
    </location>
    <ligand>
        <name>NADP(+)</name>
        <dbReference type="ChEBI" id="CHEBI:58349"/>
    </ligand>
</feature>